<gene>
    <name evidence="2" type="ORF">GCK32_020263</name>
</gene>
<feature type="non-terminal residue" evidence="2">
    <location>
        <position position="1"/>
    </location>
</feature>
<evidence type="ECO:0000313" key="2">
    <source>
        <dbReference type="EMBL" id="KAK5983490.1"/>
    </source>
</evidence>
<comment type="caution">
    <text evidence="2">The sequence shown here is derived from an EMBL/GenBank/DDBJ whole genome shotgun (WGS) entry which is preliminary data.</text>
</comment>
<organism evidence="2 3">
    <name type="scientific">Trichostrongylus colubriformis</name>
    <name type="common">Black scour worm</name>
    <dbReference type="NCBI Taxonomy" id="6319"/>
    <lineage>
        <taxon>Eukaryota</taxon>
        <taxon>Metazoa</taxon>
        <taxon>Ecdysozoa</taxon>
        <taxon>Nematoda</taxon>
        <taxon>Chromadorea</taxon>
        <taxon>Rhabditida</taxon>
        <taxon>Rhabditina</taxon>
        <taxon>Rhabditomorpha</taxon>
        <taxon>Strongyloidea</taxon>
        <taxon>Trichostrongylidae</taxon>
        <taxon>Trichostrongylus</taxon>
    </lineage>
</organism>
<dbReference type="AlphaFoldDB" id="A0AAN8FT19"/>
<feature type="compositionally biased region" description="Low complexity" evidence="1">
    <location>
        <begin position="38"/>
        <end position="52"/>
    </location>
</feature>
<name>A0AAN8FT19_TRICO</name>
<evidence type="ECO:0000313" key="3">
    <source>
        <dbReference type="Proteomes" id="UP001331761"/>
    </source>
</evidence>
<dbReference type="EMBL" id="WIXE01003922">
    <property type="protein sequence ID" value="KAK5983490.1"/>
    <property type="molecule type" value="Genomic_DNA"/>
</dbReference>
<keyword evidence="3" id="KW-1185">Reference proteome</keyword>
<evidence type="ECO:0000256" key="1">
    <source>
        <dbReference type="SAM" id="MobiDB-lite"/>
    </source>
</evidence>
<sequence>KPDSSSPTSIGQTLSTSPAKKTFPEKPDSSSPTSIGQTPSTSSAKTTSPSHPVTTATLHKNLKCLFVGDMYNFNDNQTAYDQEKYFIGNISKSIFDLATLTAGLTLYGGDASGTSFPSGAMNEMKNSFQDFKSLLNKMKYNKDGNNVATEE</sequence>
<feature type="compositionally biased region" description="Polar residues" evidence="1">
    <location>
        <begin position="1"/>
        <end position="19"/>
    </location>
</feature>
<dbReference type="Proteomes" id="UP001331761">
    <property type="component" value="Unassembled WGS sequence"/>
</dbReference>
<accession>A0AAN8FT19</accession>
<protein>
    <submittedName>
        <fullName evidence="2">Uncharacterized protein</fullName>
    </submittedName>
</protein>
<feature type="region of interest" description="Disordered" evidence="1">
    <location>
        <begin position="1"/>
        <end position="54"/>
    </location>
</feature>
<proteinExistence type="predicted"/>
<reference evidence="2 3" key="1">
    <citation type="submission" date="2019-10" db="EMBL/GenBank/DDBJ databases">
        <title>Assembly and Annotation for the nematode Trichostrongylus colubriformis.</title>
        <authorList>
            <person name="Martin J."/>
        </authorList>
    </citation>
    <scope>NUCLEOTIDE SEQUENCE [LARGE SCALE GENOMIC DNA]</scope>
    <source>
        <strain evidence="2">G859</strain>
        <tissue evidence="2">Whole worm</tissue>
    </source>
</reference>